<organism evidence="1 2">
    <name type="scientific">Aristaeella lactis</name>
    <dbReference type="NCBI Taxonomy" id="3046383"/>
    <lineage>
        <taxon>Bacteria</taxon>
        <taxon>Bacillati</taxon>
        <taxon>Bacillota</taxon>
        <taxon>Clostridia</taxon>
        <taxon>Eubacteriales</taxon>
        <taxon>Aristaeellaceae</taxon>
        <taxon>Aristaeella</taxon>
    </lineage>
</organism>
<evidence type="ECO:0000313" key="2">
    <source>
        <dbReference type="Proteomes" id="UP000192328"/>
    </source>
</evidence>
<protein>
    <submittedName>
        <fullName evidence="1">Poly-gamma-glutamate synthesis protein (Capsule biosynthesis protein)</fullName>
    </submittedName>
</protein>
<proteinExistence type="predicted"/>
<evidence type="ECO:0000313" key="1">
    <source>
        <dbReference type="EMBL" id="SMC40679.1"/>
    </source>
</evidence>
<dbReference type="Proteomes" id="UP000192328">
    <property type="component" value="Unassembled WGS sequence"/>
</dbReference>
<accession>A0AC61PIT6</accession>
<gene>
    <name evidence="1" type="ORF">SAMN06297397_0696</name>
</gene>
<sequence>MMKKRVLSLILAFLLLFPASALMSGEEDDLSIEDIIEVEDTDTVSDTPAADGSVTITVTCTGDLTIGGDNFHKKGKKFYDMLDKNNKNISFTMANVRDIFRKDDLTLVNFEGTFTNSKYVPDNKKGNQFLFNIDPEYVTVLSDNSIEAVSLENNHVMDHGQDGYDETKEVIRNAGVVYSNSEEIGVFNVKGIQIAMLSYLCIDRYDKPVGGYNNLYEKVAADIAATKEKYPIVIVSFHWGIEKYYYPTDNQKKMGRLAVDSGANLVIGHHSHRMNPIEEYNGVYICYSLGNFCFSGNDKPSDMNSFIFQTRFRIDKEGDISNTGFRIIPIRITSMKDKNDYTPTPVTDGMKIDGIINTLKDNGRKYLDYPVSEYPLDWKD</sequence>
<keyword evidence="2" id="KW-1185">Reference proteome</keyword>
<name>A0AC61PIT6_9FIRM</name>
<comment type="caution">
    <text evidence="1">The sequence shown here is derived from an EMBL/GenBank/DDBJ whole genome shotgun (WGS) entry which is preliminary data.</text>
</comment>
<dbReference type="EMBL" id="FWXZ01000001">
    <property type="protein sequence ID" value="SMC40679.1"/>
    <property type="molecule type" value="Genomic_DNA"/>
</dbReference>
<reference evidence="1" key="1">
    <citation type="submission" date="2017-04" db="EMBL/GenBank/DDBJ databases">
        <authorList>
            <person name="Varghese N."/>
            <person name="Submissions S."/>
        </authorList>
    </citation>
    <scope>NUCLEOTIDE SEQUENCE</scope>
    <source>
        <strain evidence="1">WTE2008</strain>
    </source>
</reference>